<keyword evidence="2" id="KW-0238">DNA-binding</keyword>
<dbReference type="Pfam" id="PF01638">
    <property type="entry name" value="HxlR"/>
    <property type="match status" value="1"/>
</dbReference>
<protein>
    <submittedName>
        <fullName evidence="5">Transcriptional regulator, HxlR family</fullName>
    </submittedName>
</protein>
<dbReference type="EMBL" id="FNNA01000004">
    <property type="protein sequence ID" value="SDX27206.1"/>
    <property type="molecule type" value="Genomic_DNA"/>
</dbReference>
<dbReference type="Proteomes" id="UP000182944">
    <property type="component" value="Unassembled WGS sequence"/>
</dbReference>
<keyword evidence="1" id="KW-0805">Transcription regulation</keyword>
<accession>A0A1H3AC31</accession>
<dbReference type="Gene3D" id="1.10.10.10">
    <property type="entry name" value="Winged helix-like DNA-binding domain superfamily/Winged helix DNA-binding domain"/>
    <property type="match status" value="1"/>
</dbReference>
<name>A0A1H3AC31_9RHOB</name>
<sequence length="133" mass="14301">MIPDPEAAGPNLLDACAPVRAILNRVGDKWSVLIVMALCAGPLRFNELKRAVTGITQRMLTLTLRGMERDGLVTRAVLPTTPPRVEYALTDLGRSLREPVEAIGAWAVRNEARIAAAQARYDAALAKGEAPDA</sequence>
<evidence type="ECO:0000259" key="4">
    <source>
        <dbReference type="PROSITE" id="PS51118"/>
    </source>
</evidence>
<organism evidence="5 6">
    <name type="scientific">Paracoccus sanguinis</name>
    <dbReference type="NCBI Taxonomy" id="1545044"/>
    <lineage>
        <taxon>Bacteria</taxon>
        <taxon>Pseudomonadati</taxon>
        <taxon>Pseudomonadota</taxon>
        <taxon>Alphaproteobacteria</taxon>
        <taxon>Rhodobacterales</taxon>
        <taxon>Paracoccaceae</taxon>
        <taxon>Paracoccus</taxon>
    </lineage>
</organism>
<reference evidence="6" key="1">
    <citation type="submission" date="2016-10" db="EMBL/GenBank/DDBJ databases">
        <authorList>
            <person name="Varghese N."/>
            <person name="Submissions S."/>
        </authorList>
    </citation>
    <scope>NUCLEOTIDE SEQUENCE [LARGE SCALE GENOMIC DNA]</scope>
    <source>
        <strain evidence="6">DSM 29303</strain>
    </source>
</reference>
<evidence type="ECO:0000313" key="6">
    <source>
        <dbReference type="Proteomes" id="UP000182944"/>
    </source>
</evidence>
<feature type="domain" description="HTH hxlR-type" evidence="4">
    <location>
        <begin position="16"/>
        <end position="115"/>
    </location>
</feature>
<dbReference type="SUPFAM" id="SSF46785">
    <property type="entry name" value="Winged helix' DNA-binding domain"/>
    <property type="match status" value="1"/>
</dbReference>
<evidence type="ECO:0000256" key="2">
    <source>
        <dbReference type="ARBA" id="ARBA00023125"/>
    </source>
</evidence>
<dbReference type="PANTHER" id="PTHR33204:SF39">
    <property type="entry name" value="TRANSCRIPTIONAL REGULATORY PROTEIN"/>
    <property type="match status" value="1"/>
</dbReference>
<proteinExistence type="predicted"/>
<dbReference type="PANTHER" id="PTHR33204">
    <property type="entry name" value="TRANSCRIPTIONAL REGULATOR, MARR FAMILY"/>
    <property type="match status" value="1"/>
</dbReference>
<dbReference type="AlphaFoldDB" id="A0A1H3AC31"/>
<evidence type="ECO:0000313" key="5">
    <source>
        <dbReference type="EMBL" id="SDX27206.1"/>
    </source>
</evidence>
<dbReference type="STRING" id="1545044.SAMN05444276_10425"/>
<dbReference type="PROSITE" id="PS51118">
    <property type="entry name" value="HTH_HXLR"/>
    <property type="match status" value="1"/>
</dbReference>
<keyword evidence="6" id="KW-1185">Reference proteome</keyword>
<keyword evidence="3" id="KW-0804">Transcription</keyword>
<dbReference type="InterPro" id="IPR036388">
    <property type="entry name" value="WH-like_DNA-bd_sf"/>
</dbReference>
<dbReference type="RefSeq" id="WP_331429084.1">
    <property type="nucleotide sequence ID" value="NZ_FNNA01000004.1"/>
</dbReference>
<gene>
    <name evidence="5" type="ORF">SAMN05444276_10425</name>
</gene>
<dbReference type="GO" id="GO:0003677">
    <property type="term" value="F:DNA binding"/>
    <property type="evidence" value="ECO:0007669"/>
    <property type="project" value="UniProtKB-KW"/>
</dbReference>
<evidence type="ECO:0000256" key="3">
    <source>
        <dbReference type="ARBA" id="ARBA00023163"/>
    </source>
</evidence>
<evidence type="ECO:0000256" key="1">
    <source>
        <dbReference type="ARBA" id="ARBA00023015"/>
    </source>
</evidence>
<dbReference type="InterPro" id="IPR002577">
    <property type="entry name" value="HTH_HxlR"/>
</dbReference>
<dbReference type="InterPro" id="IPR036390">
    <property type="entry name" value="WH_DNA-bd_sf"/>
</dbReference>